<evidence type="ECO:0000256" key="2">
    <source>
        <dbReference type="ARBA" id="ARBA00022448"/>
    </source>
</evidence>
<comment type="similarity">
    <text evidence="7">Belongs to the binding-protein-dependent transport system permease family.</text>
</comment>
<dbReference type="Proteomes" id="UP001305746">
    <property type="component" value="Unassembled WGS sequence"/>
</dbReference>
<feature type="transmembrane region" description="Helical" evidence="7">
    <location>
        <begin position="162"/>
        <end position="180"/>
    </location>
</feature>
<evidence type="ECO:0000256" key="4">
    <source>
        <dbReference type="ARBA" id="ARBA00022692"/>
    </source>
</evidence>
<reference evidence="10 11" key="1">
    <citation type="submission" date="2023-12" db="EMBL/GenBank/DDBJ databases">
        <title>Marinobacter qingdaonensis sp. nov., isolated from the intertidal sediment of Qingdao, PR China.</title>
        <authorList>
            <person name="Li Y."/>
        </authorList>
    </citation>
    <scope>NUCLEOTIDE SEQUENCE [LARGE SCALE GENOMIC DNA]</scope>
    <source>
        <strain evidence="10 11">ASW11-75</strain>
    </source>
</reference>
<name>A0ABU5NZ34_9GAMM</name>
<feature type="compositionally biased region" description="Polar residues" evidence="8">
    <location>
        <begin position="1"/>
        <end position="13"/>
    </location>
</feature>
<evidence type="ECO:0000259" key="9">
    <source>
        <dbReference type="PROSITE" id="PS50928"/>
    </source>
</evidence>
<evidence type="ECO:0000256" key="7">
    <source>
        <dbReference type="RuleBase" id="RU363032"/>
    </source>
</evidence>
<feature type="transmembrane region" description="Helical" evidence="7">
    <location>
        <begin position="258"/>
        <end position="280"/>
    </location>
</feature>
<dbReference type="EMBL" id="JAYDCJ010000003">
    <property type="protein sequence ID" value="MEA1081069.1"/>
    <property type="molecule type" value="Genomic_DNA"/>
</dbReference>
<sequence length="292" mass="32427">MTARLSEQATSQARLAPATADNSRTRRSPRRWFDFNQTLKGGQRLLLGSLGWFGFFLLWQITSQMELAPDRLYPGPAAVFGSLWELFAEKNFLSDVLPSVTRIVLSFAIAVLLALPIGLLMGSFARVDGVLNPLLGAWRYLPAPAFIPLLLMWLGTGDTQKITLLLMGVVFFLVIMLADVTRQTPKVLIETAKTLGGGRRTTLWTVVFRHSLPGYVDTCRQMLAVSWTYLVIAEIVAATDGIGAMMMRAKRFVHVDDIMAGIVTIGVLGLLFDVLFRLLYRTCFPYLGRGHS</sequence>
<dbReference type="CDD" id="cd06261">
    <property type="entry name" value="TM_PBP2"/>
    <property type="match status" value="1"/>
</dbReference>
<feature type="transmembrane region" description="Helical" evidence="7">
    <location>
        <begin position="45"/>
        <end position="62"/>
    </location>
</feature>
<feature type="domain" description="ABC transmembrane type-1" evidence="9">
    <location>
        <begin position="96"/>
        <end position="280"/>
    </location>
</feature>
<evidence type="ECO:0000256" key="1">
    <source>
        <dbReference type="ARBA" id="ARBA00004651"/>
    </source>
</evidence>
<dbReference type="InterPro" id="IPR035906">
    <property type="entry name" value="MetI-like_sf"/>
</dbReference>
<dbReference type="InterPro" id="IPR000515">
    <property type="entry name" value="MetI-like"/>
</dbReference>
<feature type="transmembrane region" description="Helical" evidence="7">
    <location>
        <begin position="137"/>
        <end position="156"/>
    </location>
</feature>
<gene>
    <name evidence="10" type="ORF">U5822_10335</name>
</gene>
<keyword evidence="6 7" id="KW-0472">Membrane</keyword>
<proteinExistence type="inferred from homology"/>
<evidence type="ECO:0000256" key="3">
    <source>
        <dbReference type="ARBA" id="ARBA00022475"/>
    </source>
</evidence>
<evidence type="ECO:0000256" key="6">
    <source>
        <dbReference type="ARBA" id="ARBA00023136"/>
    </source>
</evidence>
<comment type="subcellular location">
    <subcellularLocation>
        <location evidence="1 7">Cell membrane</location>
        <topology evidence="1 7">Multi-pass membrane protein</topology>
    </subcellularLocation>
</comment>
<dbReference type="Pfam" id="PF00528">
    <property type="entry name" value="BPD_transp_1"/>
    <property type="match status" value="1"/>
</dbReference>
<protein>
    <submittedName>
        <fullName evidence="10">ABC transporter permease</fullName>
    </submittedName>
</protein>
<organism evidence="10 11">
    <name type="scientific">Marinobacter qingdaonensis</name>
    <dbReference type="NCBI Taxonomy" id="3108486"/>
    <lineage>
        <taxon>Bacteria</taxon>
        <taxon>Pseudomonadati</taxon>
        <taxon>Pseudomonadota</taxon>
        <taxon>Gammaproteobacteria</taxon>
        <taxon>Pseudomonadales</taxon>
        <taxon>Marinobacteraceae</taxon>
        <taxon>Marinobacter</taxon>
    </lineage>
</organism>
<evidence type="ECO:0000313" key="11">
    <source>
        <dbReference type="Proteomes" id="UP001305746"/>
    </source>
</evidence>
<comment type="caution">
    <text evidence="10">The sequence shown here is derived from an EMBL/GenBank/DDBJ whole genome shotgun (WGS) entry which is preliminary data.</text>
</comment>
<accession>A0ABU5NZ34</accession>
<dbReference type="PROSITE" id="PS50928">
    <property type="entry name" value="ABC_TM1"/>
    <property type="match status" value="1"/>
</dbReference>
<keyword evidence="11" id="KW-1185">Reference proteome</keyword>
<feature type="transmembrane region" description="Helical" evidence="7">
    <location>
        <begin position="227"/>
        <end position="246"/>
    </location>
</feature>
<evidence type="ECO:0000256" key="5">
    <source>
        <dbReference type="ARBA" id="ARBA00022989"/>
    </source>
</evidence>
<dbReference type="RefSeq" id="WP_322855546.1">
    <property type="nucleotide sequence ID" value="NZ_JAYDCJ010000003.1"/>
</dbReference>
<keyword evidence="3" id="KW-1003">Cell membrane</keyword>
<evidence type="ECO:0000313" key="10">
    <source>
        <dbReference type="EMBL" id="MEA1081069.1"/>
    </source>
</evidence>
<dbReference type="PANTHER" id="PTHR30151:SF0">
    <property type="entry name" value="ABC TRANSPORTER PERMEASE PROTEIN MJ0413-RELATED"/>
    <property type="match status" value="1"/>
</dbReference>
<dbReference type="Gene3D" id="1.10.3720.10">
    <property type="entry name" value="MetI-like"/>
    <property type="match status" value="1"/>
</dbReference>
<keyword evidence="4 7" id="KW-0812">Transmembrane</keyword>
<dbReference type="SUPFAM" id="SSF161098">
    <property type="entry name" value="MetI-like"/>
    <property type="match status" value="1"/>
</dbReference>
<keyword evidence="2 7" id="KW-0813">Transport</keyword>
<evidence type="ECO:0000256" key="8">
    <source>
        <dbReference type="SAM" id="MobiDB-lite"/>
    </source>
</evidence>
<feature type="region of interest" description="Disordered" evidence="8">
    <location>
        <begin position="1"/>
        <end position="25"/>
    </location>
</feature>
<keyword evidence="5 7" id="KW-1133">Transmembrane helix</keyword>
<feature type="transmembrane region" description="Helical" evidence="7">
    <location>
        <begin position="103"/>
        <end position="125"/>
    </location>
</feature>
<dbReference type="PANTHER" id="PTHR30151">
    <property type="entry name" value="ALKANE SULFONATE ABC TRANSPORTER-RELATED, MEMBRANE SUBUNIT"/>
    <property type="match status" value="1"/>
</dbReference>